<evidence type="ECO:0000313" key="5">
    <source>
        <dbReference type="Proteomes" id="UP000000323"/>
    </source>
</evidence>
<dbReference type="Pfam" id="PF12904">
    <property type="entry name" value="Collagen_bind_2"/>
    <property type="match status" value="1"/>
</dbReference>
<evidence type="ECO:0000259" key="1">
    <source>
        <dbReference type="Pfam" id="PF12904"/>
    </source>
</evidence>
<dbReference type="KEGG" id="ttr:Tter_1998"/>
<name>D1CGN1_THET1</name>
<sequence>MSIRSLPRRTVGEWEVTSTREYENPFVDVEVIGRFISPSGREWRVPGFYDGDGVWKVRFNPGEEGRWAYRLESYPEDPELRAEGTFEVLPREARGFLRSVPGQAWGFIYESGEPVFILGDTVYNLFGMAHCGADVEAFLERRASQGFNLLRVRVPVSPFHPPKGYSEWQTRRTWPWEGSEQAPVFDRFNLEYFATVDRVVRKVEELGLGLEVIMEAWGFEFPFNSRHIFVAEWEELWMRYLVARYDAYSCVYFWTPMNEYEFYPNGDWHYKPTADRWAIRIARWLRANAPHGHIVSLHNGPWDPPFAHRFRSDPKAIDTIMFQFWGTTGRDDAWLAAGIEDRIAYSLGGWYGTAVFAEYGYERNPALPLNIPGHEFCDPEHTRRGAWRGAFCGLGVIHGFENSWGPFMVLEEDQPGLEYLLHLRRFFTEVVPFHRLLPDASLVVSDISEQGGKPLALSSPERDVLAVYLPRGGEFKLSVNPPADPCWYDPRTGEVLAAEASPSGGWVAPQSGPADRPHDWVWFSTSGR</sequence>
<accession>D1CGN1</accession>
<evidence type="ECO:0000313" key="4">
    <source>
        <dbReference type="EMBL" id="ACZ42902.1"/>
    </source>
</evidence>
<dbReference type="Gene3D" id="2.60.40.10">
    <property type="entry name" value="Immunoglobulins"/>
    <property type="match status" value="1"/>
</dbReference>
<dbReference type="eggNOG" id="COG2730">
    <property type="taxonomic scope" value="Bacteria"/>
</dbReference>
<feature type="domain" description="Apiosidase-like catalytic" evidence="2">
    <location>
        <begin position="107"/>
        <end position="404"/>
    </location>
</feature>
<dbReference type="InterPro" id="IPR024749">
    <property type="entry name" value="Collagen-bd_put"/>
</dbReference>
<protein>
    <recommendedName>
        <fullName evidence="6">DUF4038 domain-containing protein</fullName>
    </recommendedName>
</protein>
<evidence type="ECO:0008006" key="6">
    <source>
        <dbReference type="Google" id="ProtNLM"/>
    </source>
</evidence>
<dbReference type="EMBL" id="CP001826">
    <property type="protein sequence ID" value="ACZ42902.1"/>
    <property type="molecule type" value="Genomic_DNA"/>
</dbReference>
<dbReference type="Pfam" id="PF16586">
    <property type="entry name" value="DUF5060"/>
    <property type="match status" value="1"/>
</dbReference>
<feature type="domain" description="Putative collagen-binding" evidence="1">
    <location>
        <begin position="438"/>
        <end position="521"/>
    </location>
</feature>
<evidence type="ECO:0000259" key="3">
    <source>
        <dbReference type="Pfam" id="PF16586"/>
    </source>
</evidence>
<dbReference type="InterPro" id="IPR013783">
    <property type="entry name" value="Ig-like_fold"/>
</dbReference>
<dbReference type="HOGENOM" id="CLU_512637_0_0_0"/>
<proteinExistence type="predicted"/>
<evidence type="ECO:0000259" key="2">
    <source>
        <dbReference type="Pfam" id="PF13204"/>
    </source>
</evidence>
<gene>
    <name evidence="4" type="ordered locus">Tter_1998</name>
</gene>
<dbReference type="PANTHER" id="PTHR37836:SF2">
    <property type="entry name" value="DUF4038 DOMAIN-CONTAINING PROTEIN"/>
    <property type="match status" value="1"/>
</dbReference>
<dbReference type="InterPro" id="IPR025277">
    <property type="entry name" value="Apiosidase-like_cat_dom"/>
</dbReference>
<feature type="domain" description="DUF5060" evidence="3">
    <location>
        <begin position="13"/>
        <end position="73"/>
    </location>
</feature>
<dbReference type="RefSeq" id="WP_012875933.1">
    <property type="nucleotide sequence ID" value="NC_013526.1"/>
</dbReference>
<keyword evidence="5" id="KW-1185">Reference proteome</keyword>
<dbReference type="InterPro" id="IPR017853">
    <property type="entry name" value="GH"/>
</dbReference>
<dbReference type="Proteomes" id="UP000000323">
    <property type="component" value="Chromosome 2"/>
</dbReference>
<dbReference type="Gene3D" id="3.20.20.80">
    <property type="entry name" value="Glycosidases"/>
    <property type="match status" value="1"/>
</dbReference>
<dbReference type="Pfam" id="PF13204">
    <property type="entry name" value="Apiosidase"/>
    <property type="match status" value="1"/>
</dbReference>
<dbReference type="PANTHER" id="PTHR37836">
    <property type="entry name" value="LMO1036 PROTEIN"/>
    <property type="match status" value="1"/>
</dbReference>
<reference evidence="5" key="1">
    <citation type="journal article" date="2010" name="Stand. Genomic Sci.">
        <title>Complete genome sequence of 'Thermobaculum terrenum' type strain (YNP1).</title>
        <authorList>
            <person name="Kiss H."/>
            <person name="Cleland D."/>
            <person name="Lapidus A."/>
            <person name="Lucas S."/>
            <person name="Glavina Del Rio T."/>
            <person name="Nolan M."/>
            <person name="Tice H."/>
            <person name="Han C."/>
            <person name="Goodwin L."/>
            <person name="Pitluck S."/>
            <person name="Liolios K."/>
            <person name="Ivanova N."/>
            <person name="Mavromatis K."/>
            <person name="Ovchinnikova G."/>
            <person name="Pati A."/>
            <person name="Chen A."/>
            <person name="Palaniappan K."/>
            <person name="Land M."/>
            <person name="Hauser L."/>
            <person name="Chang Y."/>
            <person name="Jeffries C."/>
            <person name="Lu M."/>
            <person name="Brettin T."/>
            <person name="Detter J."/>
            <person name="Goker M."/>
            <person name="Tindall B."/>
            <person name="Beck B."/>
            <person name="McDermott T."/>
            <person name="Woyke T."/>
            <person name="Bristow J."/>
            <person name="Eisen J."/>
            <person name="Markowitz V."/>
            <person name="Hugenholtz P."/>
            <person name="Kyrpides N."/>
            <person name="Klenk H."/>
            <person name="Cheng J."/>
        </authorList>
    </citation>
    <scope>NUCLEOTIDE SEQUENCE [LARGE SCALE GENOMIC DNA]</scope>
    <source>
        <strain evidence="5">ATCC BAA-798 / YNP1</strain>
    </source>
</reference>
<dbReference type="STRING" id="525904.Tter_1998"/>
<dbReference type="AlphaFoldDB" id="D1CGN1"/>
<dbReference type="SUPFAM" id="SSF51445">
    <property type="entry name" value="(Trans)glycosidases"/>
    <property type="match status" value="1"/>
</dbReference>
<organism evidence="4 5">
    <name type="scientific">Thermobaculum terrenum (strain ATCC BAA-798 / CCMEE 7001 / YNP1)</name>
    <dbReference type="NCBI Taxonomy" id="525904"/>
    <lineage>
        <taxon>Bacteria</taxon>
        <taxon>Bacillati</taxon>
        <taxon>Chloroflexota</taxon>
        <taxon>Chloroflexia</taxon>
        <taxon>Candidatus Thermobaculales</taxon>
        <taxon>Candidatus Thermobaculaceae</taxon>
        <taxon>Thermobaculum</taxon>
    </lineage>
</organism>
<dbReference type="InterPro" id="IPR032260">
    <property type="entry name" value="DUF5060"/>
</dbReference>